<keyword evidence="2" id="KW-0547">Nucleotide-binding</keyword>
<comment type="similarity">
    <text evidence="4">In the N-terminal section; belongs to the PINc/VapC protein family.</text>
</comment>
<dbReference type="InterPro" id="IPR003714">
    <property type="entry name" value="PhoH"/>
</dbReference>
<evidence type="ECO:0000313" key="6">
    <source>
        <dbReference type="EMBL" id="APJ02446.1"/>
    </source>
</evidence>
<dbReference type="OrthoDB" id="5288002at2"/>
<dbReference type="SUPFAM" id="SSF52540">
    <property type="entry name" value="P-loop containing nucleoside triphosphate hydrolases"/>
    <property type="match status" value="1"/>
</dbReference>
<evidence type="ECO:0000259" key="5">
    <source>
        <dbReference type="SMART" id="SM00670"/>
    </source>
</evidence>
<proteinExistence type="inferred from homology"/>
<reference evidence="6 7" key="1">
    <citation type="submission" date="2016-10" db="EMBL/GenBank/DDBJ databases">
        <title>Silvanigrella aquatica sp. nov., isolated from a freshwater lake located in the Black Forest, Germany, description of Silvanigrellaceae fam. nov., Silvanigrellales ord. nov., reclassification of the order Bdellovibrionales in the class Oligoflexia, reclassification of the families Bacteriovoracaceae and Halobacteriovoraceae in the new order Bacteriovoracales ord. nov., and reclassification of the family Pseudobacteriovoracaceae in the order Oligoflexiales.</title>
        <authorList>
            <person name="Hahn M.W."/>
            <person name="Schmidt J."/>
            <person name="Koll U."/>
            <person name="Rohde M."/>
            <person name="Verbag S."/>
            <person name="Pitt A."/>
            <person name="Nakai R."/>
            <person name="Naganuma T."/>
            <person name="Lang E."/>
        </authorList>
    </citation>
    <scope>NUCLEOTIDE SEQUENCE [LARGE SCALE GENOMIC DNA]</scope>
    <source>
        <strain evidence="6 7">MWH-Nonnen-W8red</strain>
    </source>
</reference>
<dbReference type="Proteomes" id="UP000184731">
    <property type="component" value="Chromosome"/>
</dbReference>
<dbReference type="PANTHER" id="PTHR30473:SF2">
    <property type="entry name" value="PIN DOMAIN-CONTAINING PROTEIN"/>
    <property type="match status" value="1"/>
</dbReference>
<keyword evidence="7" id="KW-1185">Reference proteome</keyword>
<dbReference type="GO" id="GO:0005829">
    <property type="term" value="C:cytosol"/>
    <property type="evidence" value="ECO:0007669"/>
    <property type="project" value="TreeGrafter"/>
</dbReference>
<dbReference type="SMART" id="SM00670">
    <property type="entry name" value="PINc"/>
    <property type="match status" value="1"/>
</dbReference>
<dbReference type="InterPro" id="IPR051451">
    <property type="entry name" value="PhoH2-like"/>
</dbReference>
<evidence type="ECO:0000256" key="1">
    <source>
        <dbReference type="ARBA" id="ARBA00010393"/>
    </source>
</evidence>
<dbReference type="PANTHER" id="PTHR30473">
    <property type="entry name" value="PROTEIN PHOH"/>
    <property type="match status" value="1"/>
</dbReference>
<dbReference type="AlphaFoldDB" id="A0A1L4CWX9"/>
<protein>
    <submittedName>
        <fullName evidence="6">Phosphate starvation-inducible protein PhoH</fullName>
    </submittedName>
</protein>
<dbReference type="KEGG" id="saqi:AXG55_00245"/>
<name>A0A1L4CWX9_9BACT</name>
<keyword evidence="3" id="KW-0067">ATP-binding</keyword>
<evidence type="ECO:0000313" key="7">
    <source>
        <dbReference type="Proteomes" id="UP000184731"/>
    </source>
</evidence>
<dbReference type="InterPro" id="IPR029060">
    <property type="entry name" value="PIN-like_dom_sf"/>
</dbReference>
<gene>
    <name evidence="6" type="ORF">AXG55_00245</name>
</gene>
<dbReference type="SUPFAM" id="SSF88723">
    <property type="entry name" value="PIN domain-like"/>
    <property type="match status" value="1"/>
</dbReference>
<dbReference type="GO" id="GO:0005524">
    <property type="term" value="F:ATP binding"/>
    <property type="evidence" value="ECO:0007669"/>
    <property type="project" value="UniProtKB-KW"/>
</dbReference>
<dbReference type="Gene3D" id="3.40.50.1010">
    <property type="entry name" value="5'-nuclease"/>
    <property type="match status" value="1"/>
</dbReference>
<dbReference type="Gene3D" id="3.40.50.300">
    <property type="entry name" value="P-loop containing nucleotide triphosphate hydrolases"/>
    <property type="match status" value="1"/>
</dbReference>
<evidence type="ECO:0000256" key="4">
    <source>
        <dbReference type="ARBA" id="ARBA00046345"/>
    </source>
</evidence>
<organism evidence="6 7">
    <name type="scientific">Silvanigrella aquatica</name>
    <dbReference type="NCBI Taxonomy" id="1915309"/>
    <lineage>
        <taxon>Bacteria</taxon>
        <taxon>Pseudomonadati</taxon>
        <taxon>Bdellovibrionota</taxon>
        <taxon>Oligoflexia</taxon>
        <taxon>Silvanigrellales</taxon>
        <taxon>Silvanigrellaceae</taxon>
        <taxon>Silvanigrella</taxon>
    </lineage>
</organism>
<dbReference type="EMBL" id="CP017834">
    <property type="protein sequence ID" value="APJ02446.1"/>
    <property type="molecule type" value="Genomic_DNA"/>
</dbReference>
<dbReference type="Pfam" id="PF02562">
    <property type="entry name" value="PhoH"/>
    <property type="match status" value="1"/>
</dbReference>
<dbReference type="CDD" id="cd09883">
    <property type="entry name" value="PIN_VapC_PhoHL-ATPase"/>
    <property type="match status" value="1"/>
</dbReference>
<feature type="domain" description="PIN" evidence="5">
    <location>
        <begin position="3"/>
        <end position="133"/>
    </location>
</feature>
<evidence type="ECO:0000256" key="2">
    <source>
        <dbReference type="ARBA" id="ARBA00022741"/>
    </source>
</evidence>
<dbReference type="InterPro" id="IPR002716">
    <property type="entry name" value="PIN_dom"/>
</dbReference>
<accession>A0A1L4CWX9</accession>
<dbReference type="RefSeq" id="WP_148696148.1">
    <property type="nucleotide sequence ID" value="NZ_CP017834.1"/>
</dbReference>
<dbReference type="FunFam" id="3.40.50.300:FF:000013">
    <property type="entry name" value="PhoH family ATPase"/>
    <property type="match status" value="1"/>
</dbReference>
<dbReference type="InterPro" id="IPR027417">
    <property type="entry name" value="P-loop_NTPase"/>
</dbReference>
<dbReference type="STRING" id="1915309.AXG55_00245"/>
<sequence>MKKKFVIDTNVLLSNPSAIFSFEDNDVYIPISVIEELDTFKKGLSETGRNARHFSRILDDLRERGSLSIGIPLFNDRKDSGKVYVVLESDMALLPAHFERKPDNLILSVALILKKQVGNMPVILITKDSNLRIKADALGVSVSDFEADKVNIEELYTGIVEFEVESEILKKYLSSGSVSLEEYELMPNQYVILRDAKDPLQFVYGKYDHVTGNLKNLNLGGKDFVWGIYPRNLEQSFALDLLLDDDVKLVTLVGTAGTGKTLLAIAAGLEKTTDESKYQKLLVSRPIFPLGRDVGYLPGTLEEKLNPWMQPIFDNLELLLGGVSQGRQKRLSQSYHELINQGILEVEPLTYIRGRSIPNQYFIVDEAQNLTPHEIKTILTRAGENTKIILTGDPYQIDNPYVDAASNGLTYVVERMKQEAIAGHVSLVKGERSALATIAATLL</sequence>
<dbReference type="Pfam" id="PF13638">
    <property type="entry name" value="PIN_4"/>
    <property type="match status" value="1"/>
</dbReference>
<comment type="similarity">
    <text evidence="1">Belongs to the PhoH family.</text>
</comment>
<evidence type="ECO:0000256" key="3">
    <source>
        <dbReference type="ARBA" id="ARBA00022840"/>
    </source>
</evidence>